<dbReference type="Pfam" id="PF02687">
    <property type="entry name" value="FtsX"/>
    <property type="match status" value="1"/>
</dbReference>
<feature type="domain" description="MacB-like periplasmic core" evidence="9">
    <location>
        <begin position="17"/>
        <end position="234"/>
    </location>
</feature>
<evidence type="ECO:0000313" key="10">
    <source>
        <dbReference type="EMBL" id="SMD33029.1"/>
    </source>
</evidence>
<sequence length="404" mass="45845">MIISLAWRNVWRNKTRSFAVILALSMGLFGALFMASMSNGMVDKWIKSSIENQISDIQVHHAQYLIMEELQLTMDENELTAVLKNNTNIRSYTARIKTDAMAMTANNSTQVSLYGIDPIREMKVTGIFNEMIEGQYLESESKFKPIIVSERLAEKLKVRLKSKIIFTLADKSGNMAYENFKVNGIFDTNNTMFDDRNVFVRRTDLQKILKLDDGQVHEIAIRVANPDVLESTVSVLQHTFTDYKAEDWKEINPTLSMSGSLMKMFNYILVGIVLIALIFGIINTMLMVILERTKEIGMLRSLGMRKKKIAQMITLETIFLCLVGGVVGNLLALVSIEYFGRVGIHFESFKEGMEQFGMSAEVYPSLDYSFYVIITVMVVFTAVFSSIFPVIRAFKLNPALAIRD</sequence>
<dbReference type="OrthoDB" id="9784014at2"/>
<keyword evidence="4 7" id="KW-0812">Transmembrane</keyword>
<dbReference type="InterPro" id="IPR051447">
    <property type="entry name" value="Lipoprotein-release_system"/>
</dbReference>
<keyword evidence="10" id="KW-0449">Lipoprotein</keyword>
<dbReference type="InterPro" id="IPR003838">
    <property type="entry name" value="ABC3_permease_C"/>
</dbReference>
<dbReference type="GO" id="GO:0098797">
    <property type="term" value="C:plasma membrane protein complex"/>
    <property type="evidence" value="ECO:0007669"/>
    <property type="project" value="TreeGrafter"/>
</dbReference>
<dbReference type="Pfam" id="PF12704">
    <property type="entry name" value="MacB_PCD"/>
    <property type="match status" value="1"/>
</dbReference>
<evidence type="ECO:0000256" key="5">
    <source>
        <dbReference type="ARBA" id="ARBA00022989"/>
    </source>
</evidence>
<evidence type="ECO:0000259" key="9">
    <source>
        <dbReference type="Pfam" id="PF12704"/>
    </source>
</evidence>
<reference evidence="10 11" key="1">
    <citation type="submission" date="2017-04" db="EMBL/GenBank/DDBJ databases">
        <authorList>
            <person name="Afonso C.L."/>
            <person name="Miller P.J."/>
            <person name="Scott M.A."/>
            <person name="Spackman E."/>
            <person name="Goraichik I."/>
            <person name="Dimitrov K.M."/>
            <person name="Suarez D.L."/>
            <person name="Swayne D.E."/>
        </authorList>
    </citation>
    <scope>NUCLEOTIDE SEQUENCE [LARGE SCALE GENOMIC DNA]</scope>
    <source>
        <strain evidence="10 11">DSM 26133</strain>
    </source>
</reference>
<keyword evidence="5 7" id="KW-1133">Transmembrane helix</keyword>
<proteinExistence type="inferred from homology"/>
<comment type="similarity">
    <text evidence="2">Belongs to the ABC-4 integral membrane protein family. LolC/E subfamily.</text>
</comment>
<organism evidence="10 11">
    <name type="scientific">Reichenbachiella faecimaris</name>
    <dbReference type="NCBI Taxonomy" id="692418"/>
    <lineage>
        <taxon>Bacteria</taxon>
        <taxon>Pseudomonadati</taxon>
        <taxon>Bacteroidota</taxon>
        <taxon>Cytophagia</taxon>
        <taxon>Cytophagales</taxon>
        <taxon>Reichenbachiellaceae</taxon>
        <taxon>Reichenbachiella</taxon>
    </lineage>
</organism>
<name>A0A1W2G8M2_REIFA</name>
<evidence type="ECO:0000256" key="6">
    <source>
        <dbReference type="ARBA" id="ARBA00023136"/>
    </source>
</evidence>
<gene>
    <name evidence="10" type="ORF">SAMN04488029_1392</name>
</gene>
<keyword evidence="11" id="KW-1185">Reference proteome</keyword>
<dbReference type="InterPro" id="IPR025857">
    <property type="entry name" value="MacB_PCD"/>
</dbReference>
<dbReference type="PANTHER" id="PTHR30489">
    <property type="entry name" value="LIPOPROTEIN-RELEASING SYSTEM TRANSMEMBRANE PROTEIN LOLE"/>
    <property type="match status" value="1"/>
</dbReference>
<evidence type="ECO:0000259" key="8">
    <source>
        <dbReference type="Pfam" id="PF02687"/>
    </source>
</evidence>
<dbReference type="EMBL" id="FWYF01000001">
    <property type="protein sequence ID" value="SMD33029.1"/>
    <property type="molecule type" value="Genomic_DNA"/>
</dbReference>
<dbReference type="AlphaFoldDB" id="A0A1W2G8M2"/>
<feature type="transmembrane region" description="Helical" evidence="7">
    <location>
        <begin position="264"/>
        <end position="290"/>
    </location>
</feature>
<dbReference type="RefSeq" id="WP_084371660.1">
    <property type="nucleotide sequence ID" value="NZ_FWYF01000001.1"/>
</dbReference>
<dbReference type="GO" id="GO:0044874">
    <property type="term" value="P:lipoprotein localization to outer membrane"/>
    <property type="evidence" value="ECO:0007669"/>
    <property type="project" value="TreeGrafter"/>
</dbReference>
<dbReference type="PANTHER" id="PTHR30489:SF0">
    <property type="entry name" value="LIPOPROTEIN-RELEASING SYSTEM TRANSMEMBRANE PROTEIN LOLE"/>
    <property type="match status" value="1"/>
</dbReference>
<keyword evidence="3" id="KW-1003">Cell membrane</keyword>
<evidence type="ECO:0000256" key="4">
    <source>
        <dbReference type="ARBA" id="ARBA00022692"/>
    </source>
</evidence>
<feature type="transmembrane region" description="Helical" evidence="7">
    <location>
        <begin position="368"/>
        <end position="391"/>
    </location>
</feature>
<dbReference type="STRING" id="692418.SAMN04488029_1392"/>
<comment type="subcellular location">
    <subcellularLocation>
        <location evidence="1">Cell membrane</location>
        <topology evidence="1">Multi-pass membrane protein</topology>
    </subcellularLocation>
</comment>
<evidence type="ECO:0000313" key="11">
    <source>
        <dbReference type="Proteomes" id="UP000192472"/>
    </source>
</evidence>
<accession>A0A1W2G8M2</accession>
<feature type="domain" description="ABC3 transporter permease C-terminal" evidence="8">
    <location>
        <begin position="268"/>
        <end position="398"/>
    </location>
</feature>
<feature type="transmembrane region" description="Helical" evidence="7">
    <location>
        <begin position="311"/>
        <end position="336"/>
    </location>
</feature>
<evidence type="ECO:0000256" key="7">
    <source>
        <dbReference type="SAM" id="Phobius"/>
    </source>
</evidence>
<evidence type="ECO:0000256" key="1">
    <source>
        <dbReference type="ARBA" id="ARBA00004651"/>
    </source>
</evidence>
<evidence type="ECO:0000256" key="2">
    <source>
        <dbReference type="ARBA" id="ARBA00005236"/>
    </source>
</evidence>
<dbReference type="Proteomes" id="UP000192472">
    <property type="component" value="Unassembled WGS sequence"/>
</dbReference>
<protein>
    <submittedName>
        <fullName evidence="10">ABC-type transport system, involved in lipoprotein release, permease component</fullName>
    </submittedName>
</protein>
<evidence type="ECO:0000256" key="3">
    <source>
        <dbReference type="ARBA" id="ARBA00022475"/>
    </source>
</evidence>
<keyword evidence="6 7" id="KW-0472">Membrane</keyword>